<proteinExistence type="predicted"/>
<accession>A0A8S9JRJ7</accession>
<feature type="domain" description="Glycolipid transfer protein" evidence="1">
    <location>
        <begin position="205"/>
        <end position="331"/>
    </location>
</feature>
<dbReference type="AlphaFoldDB" id="A0A8S9JRJ7"/>
<dbReference type="PANTHER" id="PTHR10219">
    <property type="entry name" value="GLYCOLIPID TRANSFER PROTEIN-RELATED"/>
    <property type="match status" value="1"/>
</dbReference>
<dbReference type="InterPro" id="IPR036497">
    <property type="entry name" value="GLTP_sf"/>
</dbReference>
<dbReference type="EMBL" id="QGKY02000246">
    <property type="protein sequence ID" value="KAF2584785.1"/>
    <property type="molecule type" value="Genomic_DNA"/>
</dbReference>
<organism evidence="2">
    <name type="scientific">Brassica cretica</name>
    <name type="common">Mustard</name>
    <dbReference type="NCBI Taxonomy" id="69181"/>
    <lineage>
        <taxon>Eukaryota</taxon>
        <taxon>Viridiplantae</taxon>
        <taxon>Streptophyta</taxon>
        <taxon>Embryophyta</taxon>
        <taxon>Tracheophyta</taxon>
        <taxon>Spermatophyta</taxon>
        <taxon>Magnoliopsida</taxon>
        <taxon>eudicotyledons</taxon>
        <taxon>Gunneridae</taxon>
        <taxon>Pentapetalae</taxon>
        <taxon>rosids</taxon>
        <taxon>malvids</taxon>
        <taxon>Brassicales</taxon>
        <taxon>Brassicaceae</taxon>
        <taxon>Brassiceae</taxon>
        <taxon>Brassica</taxon>
    </lineage>
</organism>
<dbReference type="PANTHER" id="PTHR10219:SF34">
    <property type="entry name" value="GLYCOLIPID TRANSFER PROTEIN 3"/>
    <property type="match status" value="1"/>
</dbReference>
<dbReference type="GO" id="GO:1902387">
    <property type="term" value="F:ceramide 1-phosphate binding"/>
    <property type="evidence" value="ECO:0007669"/>
    <property type="project" value="TreeGrafter"/>
</dbReference>
<comment type="caution">
    <text evidence="2">The sequence shown here is derived from an EMBL/GenBank/DDBJ whole genome shotgun (WGS) entry which is preliminary data.</text>
</comment>
<evidence type="ECO:0000259" key="1">
    <source>
        <dbReference type="Pfam" id="PF08718"/>
    </source>
</evidence>
<dbReference type="GO" id="GO:0005829">
    <property type="term" value="C:cytosol"/>
    <property type="evidence" value="ECO:0007669"/>
    <property type="project" value="TreeGrafter"/>
</dbReference>
<dbReference type="GO" id="GO:1902388">
    <property type="term" value="F:ceramide 1-phosphate transfer activity"/>
    <property type="evidence" value="ECO:0007669"/>
    <property type="project" value="TreeGrafter"/>
</dbReference>
<sequence>MKRKRCEMEEAAKEKKITEIGSAIEELSVLSIAKTTIVTTETEATSNIINLPLKPLLSFCKLIIQVLDKIGPTMAVLRQDINQNIQRLEEMWESDPIMYSNLVEIMRKEANEGSSKKPKSCSRATLWLTRYSSFLLHLKYNPNRAMDFTLALLQRLVKDMSQNMEKAVEESYNLTIKPWHGWISRAAFKVALKLVPNNNTFINVLADKIGPTMAVLRQDINQNIQRLEEMWESDPIMYSNVVEIMRKEANEGSSKKPKSCSRATLWLTRAMDFTLALLQRLVKDMSQNMEQAVEESYNLTIKPWHGWISCAAFKVALKLVPNNNTFINVLAGKDESHQMVQDDIRSLISLLIPLVSQLHSILVRFFC</sequence>
<dbReference type="GO" id="GO:0016020">
    <property type="term" value="C:membrane"/>
    <property type="evidence" value="ECO:0007669"/>
    <property type="project" value="TreeGrafter"/>
</dbReference>
<dbReference type="InterPro" id="IPR014830">
    <property type="entry name" value="Glycolipid_transfer_prot_dom"/>
</dbReference>
<gene>
    <name evidence="2" type="ORF">F2Q70_00036846</name>
</gene>
<dbReference type="Pfam" id="PF08718">
    <property type="entry name" value="GLTP"/>
    <property type="match status" value="2"/>
</dbReference>
<protein>
    <recommendedName>
        <fullName evidence="1">Glycolipid transfer protein domain-containing protein</fullName>
    </recommendedName>
</protein>
<evidence type="ECO:0000313" key="2">
    <source>
        <dbReference type="EMBL" id="KAF2584785.1"/>
    </source>
</evidence>
<dbReference type="SUPFAM" id="SSF110004">
    <property type="entry name" value="Glycolipid transfer protein, GLTP"/>
    <property type="match status" value="2"/>
</dbReference>
<feature type="domain" description="Glycolipid transfer protein" evidence="1">
    <location>
        <begin position="52"/>
        <end position="137"/>
    </location>
</feature>
<reference evidence="2" key="1">
    <citation type="submission" date="2019-12" db="EMBL/GenBank/DDBJ databases">
        <title>Genome sequencing and annotation of Brassica cretica.</title>
        <authorList>
            <person name="Studholme D.J."/>
            <person name="Sarris P.F."/>
        </authorList>
    </citation>
    <scope>NUCLEOTIDE SEQUENCE</scope>
    <source>
        <strain evidence="2">PFS-102/07</strain>
        <tissue evidence="2">Leaf</tissue>
    </source>
</reference>
<name>A0A8S9JRJ7_BRACR</name>
<dbReference type="Gene3D" id="1.10.3520.10">
    <property type="entry name" value="Glycolipid transfer protein"/>
    <property type="match status" value="3"/>
</dbReference>